<evidence type="ECO:0000313" key="7">
    <source>
        <dbReference type="EMBL" id="SOC45022.1"/>
    </source>
</evidence>
<organism evidence="7 8">
    <name type="scientific">Salinicoccus kekensis</name>
    <dbReference type="NCBI Taxonomy" id="714307"/>
    <lineage>
        <taxon>Bacteria</taxon>
        <taxon>Bacillati</taxon>
        <taxon>Bacillota</taxon>
        <taxon>Bacilli</taxon>
        <taxon>Bacillales</taxon>
        <taxon>Staphylococcaceae</taxon>
        <taxon>Salinicoccus</taxon>
    </lineage>
</organism>
<dbReference type="InterPro" id="IPR006047">
    <property type="entry name" value="GH13_cat_dom"/>
</dbReference>
<evidence type="ECO:0000313" key="8">
    <source>
        <dbReference type="Proteomes" id="UP000219412"/>
    </source>
</evidence>
<dbReference type="Proteomes" id="UP000219412">
    <property type="component" value="Unassembled WGS sequence"/>
</dbReference>
<dbReference type="PANTHER" id="PTHR10357:SF215">
    <property type="entry name" value="ALPHA-AMYLASE 1"/>
    <property type="match status" value="1"/>
</dbReference>
<evidence type="ECO:0000256" key="1">
    <source>
        <dbReference type="ARBA" id="ARBA00001913"/>
    </source>
</evidence>
<comment type="cofactor">
    <cofactor evidence="1">
        <name>Ca(2+)</name>
        <dbReference type="ChEBI" id="CHEBI:29108"/>
    </cofactor>
</comment>
<dbReference type="SMART" id="SM00642">
    <property type="entry name" value="Aamy"/>
    <property type="match status" value="1"/>
</dbReference>
<keyword evidence="3 5" id="KW-0732">Signal</keyword>
<keyword evidence="2" id="KW-0479">Metal-binding</keyword>
<evidence type="ECO:0000256" key="5">
    <source>
        <dbReference type="SAM" id="SignalP"/>
    </source>
</evidence>
<evidence type="ECO:0000256" key="3">
    <source>
        <dbReference type="ARBA" id="ARBA00022729"/>
    </source>
</evidence>
<dbReference type="GO" id="GO:0046872">
    <property type="term" value="F:metal ion binding"/>
    <property type="evidence" value="ECO:0007669"/>
    <property type="project" value="UniProtKB-KW"/>
</dbReference>
<dbReference type="Pfam" id="PF00128">
    <property type="entry name" value="Alpha-amylase"/>
    <property type="match status" value="1"/>
</dbReference>
<keyword evidence="8" id="KW-1185">Reference proteome</keyword>
<feature type="domain" description="Glycosyl hydrolase family 13 catalytic" evidence="6">
    <location>
        <begin position="38"/>
        <end position="349"/>
    </location>
</feature>
<evidence type="ECO:0000259" key="6">
    <source>
        <dbReference type="SMART" id="SM00642"/>
    </source>
</evidence>
<dbReference type="AlphaFoldDB" id="A0A285UT65"/>
<feature type="signal peptide" evidence="5">
    <location>
        <begin position="1"/>
        <end position="26"/>
    </location>
</feature>
<dbReference type="Gene3D" id="3.20.20.80">
    <property type="entry name" value="Glycosidases"/>
    <property type="match status" value="2"/>
</dbReference>
<dbReference type="Gene3D" id="2.60.40.1180">
    <property type="entry name" value="Golgi alpha-mannosidase II"/>
    <property type="match status" value="1"/>
</dbReference>
<dbReference type="InterPro" id="IPR017853">
    <property type="entry name" value="GH"/>
</dbReference>
<proteinExistence type="predicted"/>
<feature type="transmembrane region" description="Helical" evidence="4">
    <location>
        <begin position="445"/>
        <end position="464"/>
    </location>
</feature>
<keyword evidence="4" id="KW-1133">Transmembrane helix</keyword>
<accession>A0A285UT65</accession>
<keyword evidence="4" id="KW-0812">Transmembrane</keyword>
<dbReference type="SUPFAM" id="SSF51445">
    <property type="entry name" value="(Trans)glycosidases"/>
    <property type="match status" value="1"/>
</dbReference>
<feature type="chain" id="PRO_5012651118" evidence="5">
    <location>
        <begin position="27"/>
        <end position="476"/>
    </location>
</feature>
<reference evidence="8" key="1">
    <citation type="submission" date="2017-08" db="EMBL/GenBank/DDBJ databases">
        <authorList>
            <person name="Varghese N."/>
            <person name="Submissions S."/>
        </authorList>
    </citation>
    <scope>NUCLEOTIDE SEQUENCE [LARGE SCALE GENOMIC DNA]</scope>
    <source>
        <strain evidence="8">DSM 23173</strain>
    </source>
</reference>
<dbReference type="InterPro" id="IPR054174">
    <property type="entry name" value="Alpha-amylase-like_C"/>
</dbReference>
<dbReference type="InterPro" id="IPR013780">
    <property type="entry name" value="Glyco_hydro_b"/>
</dbReference>
<dbReference type="EMBL" id="OBQF01000007">
    <property type="protein sequence ID" value="SOC45022.1"/>
    <property type="molecule type" value="Genomic_DNA"/>
</dbReference>
<protein>
    <submittedName>
        <fullName evidence="7">Alpha amylase catalytic subunit</fullName>
    </submittedName>
</protein>
<name>A0A285UT65_9STAP</name>
<sequence>MKIFKTVMSVLILGMALYTPSTYISANTTVNDTDRIYSIVVDRFLNADTSTDESVPEDENPELRFGGDFTGIEQNLEYIRDMGFTAIHLSPVFAFAPDDYLGYDVESYEEIDAGLGGAEGLESLVEAAHDMGLEVIVDVPAVSIDGAGAADELNVNSIYGDYIDDKDLAMLDLTDADVQSEYQEAISNFVDEFNIDGLSMMIAQDGVDAGEVLPGGVKTYGFATTEGLSAEGFDHIADETMRQTLAEAYATVNREIPEIPESEHMLLADHWFSERFTSHAVEENMFPGTRVKQLVTYLYSHAGPISMLYGTEVALNGETIPDIHPQMDLWTDQEVVEYIEHISNVYNDHKNAFTGDLETLHQSDGHYITRYHTNDVDFILNVNDTSETNGVNLNLDDVDEGKVLSGMLIGDMIRATAPGEYIAVLDREETELYAIVEESGFNNGYVIASVIIFGGFALFIFLAGRKNKKYRESQNK</sequence>
<evidence type="ECO:0000256" key="2">
    <source>
        <dbReference type="ARBA" id="ARBA00022723"/>
    </source>
</evidence>
<dbReference type="Pfam" id="PF22026">
    <property type="entry name" value="Alpha-amylase_C_2"/>
    <property type="match status" value="1"/>
</dbReference>
<dbReference type="GO" id="GO:0005975">
    <property type="term" value="P:carbohydrate metabolic process"/>
    <property type="evidence" value="ECO:0007669"/>
    <property type="project" value="InterPro"/>
</dbReference>
<evidence type="ECO:0000256" key="4">
    <source>
        <dbReference type="SAM" id="Phobius"/>
    </source>
</evidence>
<dbReference type="PANTHER" id="PTHR10357">
    <property type="entry name" value="ALPHA-AMYLASE FAMILY MEMBER"/>
    <property type="match status" value="1"/>
</dbReference>
<gene>
    <name evidence="7" type="ORF">SAMN05878391_2566</name>
</gene>
<keyword evidence="4" id="KW-0472">Membrane</keyword>